<dbReference type="InterPro" id="IPR010929">
    <property type="entry name" value="PDR_CDR_ABC"/>
</dbReference>
<feature type="transmembrane region" description="Helical" evidence="11">
    <location>
        <begin position="1184"/>
        <end position="1211"/>
    </location>
</feature>
<evidence type="ECO:0000259" key="12">
    <source>
        <dbReference type="PROSITE" id="PS50893"/>
    </source>
</evidence>
<feature type="transmembrane region" description="Helical" evidence="11">
    <location>
        <begin position="452"/>
        <end position="470"/>
    </location>
</feature>
<keyword evidence="4" id="KW-1003">Cell membrane</keyword>
<feature type="transmembrane region" description="Helical" evidence="11">
    <location>
        <begin position="1374"/>
        <end position="1395"/>
    </location>
</feature>
<comment type="caution">
    <text evidence="13">The sequence shown here is derived from an EMBL/GenBank/DDBJ whole genome shotgun (WGS) entry which is preliminary data.</text>
</comment>
<feature type="transmembrane region" description="Helical" evidence="11">
    <location>
        <begin position="669"/>
        <end position="687"/>
    </location>
</feature>
<evidence type="ECO:0000256" key="2">
    <source>
        <dbReference type="ARBA" id="ARBA00006012"/>
    </source>
</evidence>
<organism evidence="13 14">
    <name type="scientific">Aspergillus steynii IBT 23096</name>
    <dbReference type="NCBI Taxonomy" id="1392250"/>
    <lineage>
        <taxon>Eukaryota</taxon>
        <taxon>Fungi</taxon>
        <taxon>Dikarya</taxon>
        <taxon>Ascomycota</taxon>
        <taxon>Pezizomycotina</taxon>
        <taxon>Eurotiomycetes</taxon>
        <taxon>Eurotiomycetidae</taxon>
        <taxon>Eurotiales</taxon>
        <taxon>Aspergillaceae</taxon>
        <taxon>Aspergillus</taxon>
        <taxon>Aspergillus subgen. Circumdati</taxon>
    </lineage>
</organism>
<dbReference type="InterPro" id="IPR017871">
    <property type="entry name" value="ABC_transporter-like_CS"/>
</dbReference>
<feature type="compositionally biased region" description="Polar residues" evidence="10">
    <location>
        <begin position="704"/>
        <end position="713"/>
    </location>
</feature>
<reference evidence="13 14" key="1">
    <citation type="submission" date="2016-12" db="EMBL/GenBank/DDBJ databases">
        <title>The genomes of Aspergillus section Nigri reveals drivers in fungal speciation.</title>
        <authorList>
            <consortium name="DOE Joint Genome Institute"/>
            <person name="Vesth T.C."/>
            <person name="Nybo J."/>
            <person name="Theobald S."/>
            <person name="Brandl J."/>
            <person name="Frisvad J.C."/>
            <person name="Nielsen K.F."/>
            <person name="Lyhne E.K."/>
            <person name="Kogle M.E."/>
            <person name="Kuo A."/>
            <person name="Riley R."/>
            <person name="Clum A."/>
            <person name="Nolan M."/>
            <person name="Lipzen A."/>
            <person name="Salamov A."/>
            <person name="Henrissat B."/>
            <person name="Wiebenga A."/>
            <person name="De Vries R.P."/>
            <person name="Grigoriev I.V."/>
            <person name="Mortensen U.H."/>
            <person name="Andersen M.R."/>
            <person name="Baker S.E."/>
        </authorList>
    </citation>
    <scope>NUCLEOTIDE SEQUENCE [LARGE SCALE GENOMIC DNA]</scope>
    <source>
        <strain evidence="13 14">IBT 23096</strain>
    </source>
</reference>
<dbReference type="InterPro" id="IPR034001">
    <property type="entry name" value="ABCG_PDR_1"/>
</dbReference>
<comment type="subcellular location">
    <subcellularLocation>
        <location evidence="1">Cell membrane</location>
        <topology evidence="1">Multi-pass membrane protein</topology>
    </subcellularLocation>
</comment>
<evidence type="ECO:0000256" key="8">
    <source>
        <dbReference type="ARBA" id="ARBA00022989"/>
    </source>
</evidence>
<dbReference type="InterPro" id="IPR027417">
    <property type="entry name" value="P-loop_NTPase"/>
</dbReference>
<protein>
    <recommendedName>
        <fullName evidence="12">ABC transporter domain-containing protein</fullName>
    </recommendedName>
</protein>
<dbReference type="InterPro" id="IPR043926">
    <property type="entry name" value="ABCG_dom"/>
</dbReference>
<accession>A0A2I2FU57</accession>
<keyword evidence="3" id="KW-0813">Transport</keyword>
<sequence length="1403" mass="155701">MDKTSAPPVSDDLPIYRTRGRAIGVSFKDVTVEGSSAGQRTVYDLPHILADIVCAPYLLLREKIGNKPRPRRNILQDMTGLVPPGETMLVLGRPGSGCTTLLKTVAKSWDSFAAVKGDIQYAGMSADDIPAALKSEIIYCSEDDQHFPTLPVKYTMDFALKLRHPADSLMPDGAFSEEYTKRLLVSLGIPHTANTIVGDSFTRGVSGGERRRVSLAEVLATNPALACWDNPIRGLDSSSALDFLRLLKRMSVATGMSNVTTLYQASESMYQDCFDRVVVLYDGRLIYSGPASSAKSYFQGLGFYCPERQTTPEFLTSITSPAERQVSPEYNGPLYLDADSLAKAFQRSSHFEQLQIQIQEYTTNYQLNPEPQKEFRESATEIRSKQALKHAIEPASQWGQIVIGTQRYYRLFWGDRNTFFTVLALCIVNALITGSGFYAAPKTASGSFERSGAVFFAAVYFCMTALTEVVKTVNSRAILLKQHNLGLISPAAYAVIQTIADIPCALIQTIMFSICYYFIIGLSLSASQFFIFFLIVFVHFSAISSMFRMLGAWSPSFSIARLFAGCALPISCVYAGYAPPVPSMHRWGSWIRRITPTPFAVEAMLGNEFYNVVLHCTESQLIPSGPGYDDIRYQACPMQGSEQGSALVDGAVYAKGMYGATRSHLWQDFGIILVFWFLYTVIGAVGLTTMTRDSGNATGPVYKRNTTISQGEEATQDQADDIEKQIVDTPPTSRDKKDPNENNISTSDASTIGTGEMKTTETDETPTAENSVSFTFNNLSYWVNAGGEERQLLKNVAGYVKPGQLTALMGASGAGKTTLLDNLSRRKTEGREEGEILLNGQPLGSSFARSCGFCMQQDIHERTATVREALQFSAHLRQPTHVPKSEKMEYVEQVIRLLELENIADALIGETGDGQLNVEERKRVTIAVELAAKPSSLLFLDEPTSGLDSQAAHSIVVFLQKIAAQGVPIVCTIHQPSGVLFELFDHVILLAPGGRTVYFGETGNNASTVADYFARNGAVMKLEDNPAEFIISTVVNKGEGSKDWPEIWNTSPESAALQRKIQAINQSSCHAADHNPAPDSNRQYALGLPAQIVALTKRHWTAVWRDGQYNFSRLSKSIFMELIISFTFFHIKDTANGLQNHMLGVLLSSWVVVAMASDVQAVWHEKWSIFEARERNGIYDWKALLSAIWIVEIPWHICIYTTIFFCIYWTFGFSSTASIAGFVYFMYLLFAMFGLGVTYLTAALFPNDTMSGYAISLLWVTLLMFSGAANPHSALNSFYEPWLWWADPLTYFFEPAVSTVLHDVKVHCAPEDMAIFSPPSGKSCLQYAQDYLQRNPGYLENPHAMENCSYCPYSVGDDFAESLHYYFSVRWRDLGVFIAFCITNIVLTFFIVWVLRVKLRLHK</sequence>
<feature type="transmembrane region" description="Helical" evidence="11">
    <location>
        <begin position="491"/>
        <end position="520"/>
    </location>
</feature>
<evidence type="ECO:0000256" key="7">
    <source>
        <dbReference type="ARBA" id="ARBA00022840"/>
    </source>
</evidence>
<dbReference type="InterPro" id="IPR003439">
    <property type="entry name" value="ABC_transporter-like_ATP-bd"/>
</dbReference>
<dbReference type="PROSITE" id="PS50893">
    <property type="entry name" value="ABC_TRANSPORTER_2"/>
    <property type="match status" value="2"/>
</dbReference>
<feature type="domain" description="ABC transporter" evidence="12">
    <location>
        <begin position="59"/>
        <end position="307"/>
    </location>
</feature>
<keyword evidence="7" id="KW-0067">ATP-binding</keyword>
<dbReference type="Proteomes" id="UP000234275">
    <property type="component" value="Unassembled WGS sequence"/>
</dbReference>
<proteinExistence type="inferred from homology"/>
<evidence type="ECO:0000256" key="9">
    <source>
        <dbReference type="ARBA" id="ARBA00023136"/>
    </source>
</evidence>
<dbReference type="Gene3D" id="3.40.50.300">
    <property type="entry name" value="P-loop containing nucleotide triphosphate hydrolases"/>
    <property type="match status" value="2"/>
</dbReference>
<dbReference type="OrthoDB" id="245989at2759"/>
<keyword evidence="14" id="KW-1185">Reference proteome</keyword>
<feature type="transmembrane region" description="Helical" evidence="11">
    <location>
        <begin position="1252"/>
        <end position="1269"/>
    </location>
</feature>
<dbReference type="CDD" id="cd03233">
    <property type="entry name" value="ABCG_PDR_domain1"/>
    <property type="match status" value="1"/>
</dbReference>
<dbReference type="GeneID" id="36555622"/>
<dbReference type="SUPFAM" id="SSF52540">
    <property type="entry name" value="P-loop containing nucleoside triphosphate hydrolases"/>
    <property type="match status" value="2"/>
</dbReference>
<dbReference type="GO" id="GO:0005886">
    <property type="term" value="C:plasma membrane"/>
    <property type="evidence" value="ECO:0007669"/>
    <property type="project" value="UniProtKB-SubCell"/>
</dbReference>
<feature type="transmembrane region" description="Helical" evidence="11">
    <location>
        <begin position="559"/>
        <end position="577"/>
    </location>
</feature>
<comment type="similarity">
    <text evidence="2">Belongs to the ABC transporter superfamily. ABCG family. PDR (TC 3.A.1.205) subfamily.</text>
</comment>
<dbReference type="FunFam" id="3.40.50.300:FF:000054">
    <property type="entry name" value="ABC multidrug transporter atrF"/>
    <property type="match status" value="1"/>
</dbReference>
<feature type="region of interest" description="Disordered" evidence="10">
    <location>
        <begin position="693"/>
        <end position="767"/>
    </location>
</feature>
<keyword evidence="9 11" id="KW-0472">Membrane</keyword>
<keyword evidence="5 11" id="KW-0812">Transmembrane</keyword>
<dbReference type="EMBL" id="MSFO01000009">
    <property type="protein sequence ID" value="PLB44117.1"/>
    <property type="molecule type" value="Genomic_DNA"/>
</dbReference>
<dbReference type="Pfam" id="PF06422">
    <property type="entry name" value="PDR_CDR"/>
    <property type="match status" value="1"/>
</dbReference>
<dbReference type="Pfam" id="PF19055">
    <property type="entry name" value="ABC2_membrane_7"/>
    <property type="match status" value="1"/>
</dbReference>
<name>A0A2I2FU57_9EURO</name>
<dbReference type="GO" id="GO:0016887">
    <property type="term" value="F:ATP hydrolysis activity"/>
    <property type="evidence" value="ECO:0007669"/>
    <property type="project" value="InterPro"/>
</dbReference>
<feature type="transmembrane region" description="Helical" evidence="11">
    <location>
        <begin position="1223"/>
        <end position="1245"/>
    </location>
</feature>
<evidence type="ECO:0000256" key="6">
    <source>
        <dbReference type="ARBA" id="ARBA00022741"/>
    </source>
</evidence>
<dbReference type="InterPro" id="IPR013525">
    <property type="entry name" value="ABC2_TM"/>
</dbReference>
<feature type="compositionally biased region" description="Polar residues" evidence="10">
    <location>
        <begin position="741"/>
        <end position="753"/>
    </location>
</feature>
<dbReference type="Pfam" id="PF01061">
    <property type="entry name" value="ABC2_membrane"/>
    <property type="match status" value="2"/>
</dbReference>
<evidence type="ECO:0000313" key="13">
    <source>
        <dbReference type="EMBL" id="PLB44117.1"/>
    </source>
</evidence>
<evidence type="ECO:0000313" key="14">
    <source>
        <dbReference type="Proteomes" id="UP000234275"/>
    </source>
</evidence>
<evidence type="ECO:0000256" key="4">
    <source>
        <dbReference type="ARBA" id="ARBA00022475"/>
    </source>
</evidence>
<evidence type="ECO:0000256" key="1">
    <source>
        <dbReference type="ARBA" id="ARBA00004651"/>
    </source>
</evidence>
<dbReference type="GO" id="GO:0005524">
    <property type="term" value="F:ATP binding"/>
    <property type="evidence" value="ECO:0007669"/>
    <property type="project" value="UniProtKB-KW"/>
</dbReference>
<dbReference type="InterPro" id="IPR034003">
    <property type="entry name" value="ABCG_PDR_2"/>
</dbReference>
<evidence type="ECO:0000256" key="5">
    <source>
        <dbReference type="ARBA" id="ARBA00022692"/>
    </source>
</evidence>
<dbReference type="STRING" id="1392250.A0A2I2FU57"/>
<dbReference type="RefSeq" id="XP_024699419.1">
    <property type="nucleotide sequence ID" value="XM_024847923.1"/>
</dbReference>
<gene>
    <name evidence="13" type="ORF">P170DRAFT_430033</name>
</gene>
<dbReference type="GO" id="GO:0140359">
    <property type="term" value="F:ABC-type transporter activity"/>
    <property type="evidence" value="ECO:0007669"/>
    <property type="project" value="InterPro"/>
</dbReference>
<dbReference type="PANTHER" id="PTHR19241">
    <property type="entry name" value="ATP-BINDING CASSETTE TRANSPORTER"/>
    <property type="match status" value="1"/>
</dbReference>
<dbReference type="Pfam" id="PF00005">
    <property type="entry name" value="ABC_tran"/>
    <property type="match status" value="2"/>
</dbReference>
<dbReference type="PROSITE" id="PS00211">
    <property type="entry name" value="ABC_TRANSPORTER_1"/>
    <property type="match status" value="1"/>
</dbReference>
<evidence type="ECO:0000256" key="11">
    <source>
        <dbReference type="SAM" id="Phobius"/>
    </source>
</evidence>
<evidence type="ECO:0000256" key="10">
    <source>
        <dbReference type="SAM" id="MobiDB-lite"/>
    </source>
</evidence>
<dbReference type="VEuPathDB" id="FungiDB:P170DRAFT_430033"/>
<keyword evidence="8 11" id="KW-1133">Transmembrane helix</keyword>
<feature type="transmembrane region" description="Helical" evidence="11">
    <location>
        <begin position="419"/>
        <end position="440"/>
    </location>
</feature>
<dbReference type="SMART" id="SM00382">
    <property type="entry name" value="AAA"/>
    <property type="match status" value="2"/>
</dbReference>
<dbReference type="CDD" id="cd03232">
    <property type="entry name" value="ABCG_PDR_domain2"/>
    <property type="match status" value="1"/>
</dbReference>
<evidence type="ECO:0000256" key="3">
    <source>
        <dbReference type="ARBA" id="ARBA00022448"/>
    </source>
</evidence>
<feature type="domain" description="ABC transporter" evidence="12">
    <location>
        <begin position="774"/>
        <end position="1017"/>
    </location>
</feature>
<keyword evidence="6" id="KW-0547">Nucleotide-binding</keyword>
<dbReference type="InterPro" id="IPR003593">
    <property type="entry name" value="AAA+_ATPase"/>
</dbReference>